<accession>A0AAV7FRC8</accession>
<keyword evidence="15 20" id="KW-1133">Transmembrane helix</keyword>
<evidence type="ECO:0000256" key="3">
    <source>
        <dbReference type="ARBA" id="ARBA00004906"/>
    </source>
</evidence>
<keyword evidence="7" id="KW-0962">Peroxisome biogenesis</keyword>
<feature type="region of interest" description="Disordered" evidence="19">
    <location>
        <begin position="1"/>
        <end position="30"/>
    </location>
</feature>
<dbReference type="PANTHER" id="PTHR23350:SF0">
    <property type="entry name" value="PEROXISOME BIOGENESIS FACTOR 10"/>
    <property type="match status" value="1"/>
</dbReference>
<evidence type="ECO:0000256" key="20">
    <source>
        <dbReference type="SAM" id="Phobius"/>
    </source>
</evidence>
<dbReference type="AlphaFoldDB" id="A0AAV7FRC8"/>
<feature type="domain" description="RING-type" evidence="21">
    <location>
        <begin position="408"/>
        <end position="450"/>
    </location>
</feature>
<dbReference type="InterPro" id="IPR006845">
    <property type="entry name" value="Pex_N"/>
</dbReference>
<feature type="region of interest" description="Disordered" evidence="19">
    <location>
        <begin position="309"/>
        <end position="365"/>
    </location>
</feature>
<dbReference type="GO" id="GO:0008270">
    <property type="term" value="F:zinc ion binding"/>
    <property type="evidence" value="ECO:0007669"/>
    <property type="project" value="UniProtKB-KW"/>
</dbReference>
<keyword evidence="8" id="KW-0808">Transferase</keyword>
<evidence type="ECO:0000256" key="1">
    <source>
        <dbReference type="ARBA" id="ARBA00000900"/>
    </source>
</evidence>
<dbReference type="PANTHER" id="PTHR23350">
    <property type="entry name" value="PEROXISOME ASSEMBLY PROTEIN 10"/>
    <property type="match status" value="1"/>
</dbReference>
<dbReference type="Pfam" id="PF04757">
    <property type="entry name" value="Pex2_Pex12"/>
    <property type="match status" value="1"/>
</dbReference>
<comment type="caution">
    <text evidence="22">The sequence shown here is derived from an EMBL/GenBank/DDBJ whole genome shotgun (WGS) entry which is preliminary data.</text>
</comment>
<dbReference type="CDD" id="cd16527">
    <property type="entry name" value="RING-HC_PEX10"/>
    <property type="match status" value="1"/>
</dbReference>
<evidence type="ECO:0000256" key="8">
    <source>
        <dbReference type="ARBA" id="ARBA00022679"/>
    </source>
</evidence>
<dbReference type="InterPro" id="IPR013083">
    <property type="entry name" value="Znf_RING/FYVE/PHD"/>
</dbReference>
<protein>
    <recommendedName>
        <fullName evidence="5">RING-type E3 ubiquitin transferase</fullName>
        <ecNumber evidence="5">2.3.2.27</ecNumber>
    </recommendedName>
</protein>
<evidence type="ECO:0000256" key="16">
    <source>
        <dbReference type="ARBA" id="ARBA00023136"/>
    </source>
</evidence>
<keyword evidence="14" id="KW-0653">Protein transport</keyword>
<comment type="catalytic activity">
    <reaction evidence="1">
        <text>S-ubiquitinyl-[E2 ubiquitin-conjugating enzyme]-L-cysteine + [acceptor protein]-L-lysine = [E2 ubiquitin-conjugating enzyme]-L-cysteine + N(6)-ubiquitinyl-[acceptor protein]-L-lysine.</text>
        <dbReference type="EC" id="2.3.2.27"/>
    </reaction>
</comment>
<dbReference type="SMART" id="SM00184">
    <property type="entry name" value="RING"/>
    <property type="match status" value="1"/>
</dbReference>
<evidence type="ECO:0000256" key="4">
    <source>
        <dbReference type="ARBA" id="ARBA00008704"/>
    </source>
</evidence>
<comment type="pathway">
    <text evidence="3">Protein modification; protein ubiquitination.</text>
</comment>
<keyword evidence="11 18" id="KW-0863">Zinc-finger</keyword>
<evidence type="ECO:0000256" key="15">
    <source>
        <dbReference type="ARBA" id="ARBA00022989"/>
    </source>
</evidence>
<sequence>MVDNRPSVGGSTTEGTVASDPSSSTTSVINSINRPQSLQSVYRRRSAFSFPRAAQPEIVRAYQKDIYYRDLLQTQLQDVVRSLLGSRILFQNADSISFLGSIAYFTLSTLGGAQTLGEEYVNAMMTDGKTGRIVAFKRRVSFIFFYVIAPFLSTRLYSMARKKLILSHQQRSQALQRSQLRAAAVAPKRGPEAERAKENAPKATQIDRIVAILAERLPTMDSIQSSTGFLAYFGAAHLALFYLGGRYYKFSQRLSGTEYISTIPRRPGSKPPSYEVLGFLLGVQLFIKMISQANGWRLSWQQRKKESAQNQIGEGEVEQSPKVSVKESVQIDDSQWSHKTSPPSRIQKREAEQSEEVPLHYPDADGLPSAQDLGLDANVDRSQLEAARAAAKMKAAELEAIGQSVLRCTLCMEQREPQKGTSAVTECGHVFCWDCILGWSKEKAECPLCRQSFNPSHLLPIYNF</sequence>
<dbReference type="EC" id="2.3.2.27" evidence="5"/>
<feature type="compositionally biased region" description="Polar residues" evidence="19">
    <location>
        <begin position="9"/>
        <end position="21"/>
    </location>
</feature>
<dbReference type="PROSITE" id="PS00518">
    <property type="entry name" value="ZF_RING_1"/>
    <property type="match status" value="1"/>
</dbReference>
<evidence type="ECO:0000313" key="22">
    <source>
        <dbReference type="EMBL" id="KAH0445922.1"/>
    </source>
</evidence>
<keyword evidence="6" id="KW-0813">Transport</keyword>
<evidence type="ECO:0000256" key="18">
    <source>
        <dbReference type="PROSITE-ProRule" id="PRU00175"/>
    </source>
</evidence>
<name>A0AAV7FRC8_DENCH</name>
<evidence type="ECO:0000256" key="17">
    <source>
        <dbReference type="ARBA" id="ARBA00023140"/>
    </source>
</evidence>
<dbReference type="InterPro" id="IPR017907">
    <property type="entry name" value="Znf_RING_CS"/>
</dbReference>
<evidence type="ECO:0000256" key="12">
    <source>
        <dbReference type="ARBA" id="ARBA00022786"/>
    </source>
</evidence>
<evidence type="ECO:0000256" key="10">
    <source>
        <dbReference type="ARBA" id="ARBA00022723"/>
    </source>
</evidence>
<evidence type="ECO:0000256" key="14">
    <source>
        <dbReference type="ARBA" id="ARBA00022927"/>
    </source>
</evidence>
<feature type="transmembrane region" description="Helical" evidence="20">
    <location>
        <begin position="229"/>
        <end position="248"/>
    </location>
</feature>
<dbReference type="GO" id="GO:0005778">
    <property type="term" value="C:peroxisomal membrane"/>
    <property type="evidence" value="ECO:0007669"/>
    <property type="project" value="UniProtKB-SubCell"/>
</dbReference>
<dbReference type="EMBL" id="JAGFBR010000321">
    <property type="protein sequence ID" value="KAH0445922.1"/>
    <property type="molecule type" value="Genomic_DNA"/>
</dbReference>
<dbReference type="GO" id="GO:0016558">
    <property type="term" value="P:protein import into peroxisome matrix"/>
    <property type="evidence" value="ECO:0007669"/>
    <property type="project" value="InterPro"/>
</dbReference>
<evidence type="ECO:0000256" key="9">
    <source>
        <dbReference type="ARBA" id="ARBA00022692"/>
    </source>
</evidence>
<keyword evidence="13" id="KW-0862">Zinc</keyword>
<dbReference type="SUPFAM" id="SSF57850">
    <property type="entry name" value="RING/U-box"/>
    <property type="match status" value="1"/>
</dbReference>
<evidence type="ECO:0000259" key="21">
    <source>
        <dbReference type="PROSITE" id="PS50089"/>
    </source>
</evidence>
<dbReference type="InterPro" id="IPR025654">
    <property type="entry name" value="PEX2/10"/>
</dbReference>
<keyword evidence="9 20" id="KW-0812">Transmembrane</keyword>
<evidence type="ECO:0000256" key="13">
    <source>
        <dbReference type="ARBA" id="ARBA00022833"/>
    </source>
</evidence>
<evidence type="ECO:0000256" key="19">
    <source>
        <dbReference type="SAM" id="MobiDB-lite"/>
    </source>
</evidence>
<keyword evidence="23" id="KW-1185">Reference proteome</keyword>
<feature type="transmembrane region" description="Helical" evidence="20">
    <location>
        <begin position="140"/>
        <end position="158"/>
    </location>
</feature>
<evidence type="ECO:0000256" key="2">
    <source>
        <dbReference type="ARBA" id="ARBA00004585"/>
    </source>
</evidence>
<keyword evidence="10" id="KW-0479">Metal-binding</keyword>
<keyword evidence="16 20" id="KW-0472">Membrane</keyword>
<comment type="similarity">
    <text evidence="4">Belongs to the pex2/pex10/pex12 family.</text>
</comment>
<dbReference type="InterPro" id="IPR001841">
    <property type="entry name" value="Znf_RING"/>
</dbReference>
<comment type="subcellular location">
    <subcellularLocation>
        <location evidence="2">Peroxisome membrane</location>
        <topology evidence="2">Multi-pass membrane protein</topology>
    </subcellularLocation>
</comment>
<keyword evidence="12" id="KW-0833">Ubl conjugation pathway</keyword>
<gene>
    <name evidence="22" type="ORF">IEQ34_025241</name>
</gene>
<evidence type="ECO:0000256" key="11">
    <source>
        <dbReference type="ARBA" id="ARBA00022771"/>
    </source>
</evidence>
<dbReference type="Proteomes" id="UP000775213">
    <property type="component" value="Unassembled WGS sequence"/>
</dbReference>
<evidence type="ECO:0000256" key="6">
    <source>
        <dbReference type="ARBA" id="ARBA00022448"/>
    </source>
</evidence>
<reference evidence="22 23" key="1">
    <citation type="journal article" date="2021" name="Hortic Res">
        <title>Chromosome-scale assembly of the Dendrobium chrysotoxum genome enhances the understanding of orchid evolution.</title>
        <authorList>
            <person name="Zhang Y."/>
            <person name="Zhang G.Q."/>
            <person name="Zhang D."/>
            <person name="Liu X.D."/>
            <person name="Xu X.Y."/>
            <person name="Sun W.H."/>
            <person name="Yu X."/>
            <person name="Zhu X."/>
            <person name="Wang Z.W."/>
            <person name="Zhao X."/>
            <person name="Zhong W.Y."/>
            <person name="Chen H."/>
            <person name="Yin W.L."/>
            <person name="Huang T."/>
            <person name="Niu S.C."/>
            <person name="Liu Z.J."/>
        </authorList>
    </citation>
    <scope>NUCLEOTIDE SEQUENCE [LARGE SCALE GENOMIC DNA]</scope>
    <source>
        <strain evidence="22">Lindl</strain>
    </source>
</reference>
<dbReference type="PROSITE" id="PS50089">
    <property type="entry name" value="ZF_RING_2"/>
    <property type="match status" value="1"/>
</dbReference>
<dbReference type="GO" id="GO:0061630">
    <property type="term" value="F:ubiquitin protein ligase activity"/>
    <property type="evidence" value="ECO:0007669"/>
    <property type="project" value="UniProtKB-EC"/>
</dbReference>
<dbReference type="Gene3D" id="3.30.40.10">
    <property type="entry name" value="Zinc/RING finger domain, C3HC4 (zinc finger)"/>
    <property type="match status" value="1"/>
</dbReference>
<evidence type="ECO:0000256" key="5">
    <source>
        <dbReference type="ARBA" id="ARBA00012483"/>
    </source>
</evidence>
<evidence type="ECO:0000256" key="7">
    <source>
        <dbReference type="ARBA" id="ARBA00022593"/>
    </source>
</evidence>
<feature type="compositionally biased region" description="Polar residues" evidence="19">
    <location>
        <begin position="331"/>
        <end position="344"/>
    </location>
</feature>
<organism evidence="22 23">
    <name type="scientific">Dendrobium chrysotoxum</name>
    <name type="common">Orchid</name>
    <dbReference type="NCBI Taxonomy" id="161865"/>
    <lineage>
        <taxon>Eukaryota</taxon>
        <taxon>Viridiplantae</taxon>
        <taxon>Streptophyta</taxon>
        <taxon>Embryophyta</taxon>
        <taxon>Tracheophyta</taxon>
        <taxon>Spermatophyta</taxon>
        <taxon>Magnoliopsida</taxon>
        <taxon>Liliopsida</taxon>
        <taxon>Asparagales</taxon>
        <taxon>Orchidaceae</taxon>
        <taxon>Epidendroideae</taxon>
        <taxon>Malaxideae</taxon>
        <taxon>Dendrobiinae</taxon>
        <taxon>Dendrobium</taxon>
    </lineage>
</organism>
<proteinExistence type="inferred from homology"/>
<dbReference type="Pfam" id="PF13639">
    <property type="entry name" value="zf-RING_2"/>
    <property type="match status" value="1"/>
</dbReference>
<keyword evidence="17" id="KW-0576">Peroxisome</keyword>
<evidence type="ECO:0000313" key="23">
    <source>
        <dbReference type="Proteomes" id="UP000775213"/>
    </source>
</evidence>